<reference evidence="3" key="1">
    <citation type="submission" date="2016-11" db="EMBL/GenBank/DDBJ databases">
        <authorList>
            <person name="Varghese N."/>
            <person name="Submissions S."/>
        </authorList>
    </citation>
    <scope>NUCLEOTIDE SEQUENCE [LARGE SCALE GENOMIC DNA]</scope>
    <source>
        <strain evidence="3">DSM 17957</strain>
    </source>
</reference>
<evidence type="ECO:0000313" key="2">
    <source>
        <dbReference type="EMBL" id="SHJ93159.1"/>
    </source>
</evidence>
<dbReference type="OrthoDB" id="9791702at2"/>
<dbReference type="Proteomes" id="UP000184536">
    <property type="component" value="Unassembled WGS sequence"/>
</dbReference>
<feature type="domain" description="PPC" evidence="1">
    <location>
        <begin position="4"/>
        <end position="140"/>
    </location>
</feature>
<evidence type="ECO:0000313" key="3">
    <source>
        <dbReference type="Proteomes" id="UP000184536"/>
    </source>
</evidence>
<dbReference type="Pfam" id="PF03479">
    <property type="entry name" value="PCC"/>
    <property type="match status" value="1"/>
</dbReference>
<dbReference type="PANTHER" id="PTHR34988:SF1">
    <property type="entry name" value="DNA-BINDING PROTEIN"/>
    <property type="match status" value="1"/>
</dbReference>
<evidence type="ECO:0000259" key="1">
    <source>
        <dbReference type="PROSITE" id="PS51742"/>
    </source>
</evidence>
<dbReference type="AlphaFoldDB" id="A0A1M6NBU8"/>
<dbReference type="PIRSF" id="PIRSF016702">
    <property type="entry name" value="DNA_bp_PD1"/>
    <property type="match status" value="1"/>
</dbReference>
<protein>
    <recommendedName>
        <fullName evidence="1">PPC domain-containing protein</fullName>
    </recommendedName>
</protein>
<dbReference type="EMBL" id="FQZV01000054">
    <property type="protein sequence ID" value="SHJ93159.1"/>
    <property type="molecule type" value="Genomic_DNA"/>
</dbReference>
<accession>A0A1M6NBU8</accession>
<sequence>MKFQKYGNKIMLRVDKGEEVVETIKAFCKEQEIRLGTVSGIGAANRMTIGLFDTEEKRYLSKELKGEYEITSLLGNITEMAGEPYLHLHINVSDSSYHALGGHLNEAWISGTCEIIIDQIQGKMNRAFDPGVGLNLLNIPD</sequence>
<dbReference type="PROSITE" id="PS51742">
    <property type="entry name" value="PPC"/>
    <property type="match status" value="1"/>
</dbReference>
<dbReference type="CDD" id="cd11378">
    <property type="entry name" value="DUF296"/>
    <property type="match status" value="1"/>
</dbReference>
<dbReference type="RefSeq" id="WP_110942267.1">
    <property type="nucleotide sequence ID" value="NZ_FQZV01000054.1"/>
</dbReference>
<organism evidence="2 3">
    <name type="scientific">Geosporobacter subterraneus DSM 17957</name>
    <dbReference type="NCBI Taxonomy" id="1121919"/>
    <lineage>
        <taxon>Bacteria</taxon>
        <taxon>Bacillati</taxon>
        <taxon>Bacillota</taxon>
        <taxon>Clostridia</taxon>
        <taxon>Peptostreptococcales</taxon>
        <taxon>Thermotaleaceae</taxon>
        <taxon>Geosporobacter</taxon>
    </lineage>
</organism>
<keyword evidence="3" id="KW-1185">Reference proteome</keyword>
<name>A0A1M6NBU8_9FIRM</name>
<dbReference type="InterPro" id="IPR005175">
    <property type="entry name" value="PPC_dom"/>
</dbReference>
<gene>
    <name evidence="2" type="ORF">SAMN02745975_03256</name>
</gene>
<dbReference type="InterPro" id="IPR025707">
    <property type="entry name" value="DNA_bp_PD1"/>
</dbReference>
<dbReference type="Gene3D" id="3.30.1330.80">
    <property type="entry name" value="Hypothetical protein, similar to alpha- acetolactate decarboxylase, domain 2"/>
    <property type="match status" value="1"/>
</dbReference>
<proteinExistence type="predicted"/>
<dbReference type="PANTHER" id="PTHR34988">
    <property type="entry name" value="PROTEIN, PUTATIVE-RELATED"/>
    <property type="match status" value="1"/>
</dbReference>
<dbReference type="SUPFAM" id="SSF117856">
    <property type="entry name" value="AF0104/ALDC/Ptd012-like"/>
    <property type="match status" value="1"/>
</dbReference>
<dbReference type="STRING" id="1121919.SAMN02745975_03256"/>